<dbReference type="Proteomes" id="UP001151752">
    <property type="component" value="Chromosome 4"/>
</dbReference>
<protein>
    <recommendedName>
        <fullName evidence="6">Chlororespiratory reduction 21</fullName>
    </recommendedName>
</protein>
<organism evidence="4 5">
    <name type="scientific">Salix koriyanagi</name>
    <dbReference type="NCBI Taxonomy" id="2511006"/>
    <lineage>
        <taxon>Eukaryota</taxon>
        <taxon>Viridiplantae</taxon>
        <taxon>Streptophyta</taxon>
        <taxon>Embryophyta</taxon>
        <taxon>Tracheophyta</taxon>
        <taxon>Spermatophyta</taxon>
        <taxon>Magnoliopsida</taxon>
        <taxon>eudicotyledons</taxon>
        <taxon>Gunneridae</taxon>
        <taxon>Pentapetalae</taxon>
        <taxon>rosids</taxon>
        <taxon>fabids</taxon>
        <taxon>Malpighiales</taxon>
        <taxon>Salicaceae</taxon>
        <taxon>Saliceae</taxon>
        <taxon>Salix</taxon>
    </lineage>
</organism>
<feature type="repeat" description="PPR" evidence="3">
    <location>
        <begin position="517"/>
        <end position="551"/>
    </location>
</feature>
<reference evidence="4" key="2">
    <citation type="journal article" date="2023" name="Int. J. Mol. Sci.">
        <title>De Novo Assembly and Annotation of 11 Diverse Shrub Willow (Salix) Genomes Reveals Novel Gene Organization in Sex-Linked Regions.</title>
        <authorList>
            <person name="Hyden B."/>
            <person name="Feng K."/>
            <person name="Yates T.B."/>
            <person name="Jawdy S."/>
            <person name="Cereghino C."/>
            <person name="Smart L.B."/>
            <person name="Muchero W."/>
        </authorList>
    </citation>
    <scope>NUCLEOTIDE SEQUENCE</scope>
    <source>
        <tissue evidence="4">Shoot tip</tissue>
    </source>
</reference>
<feature type="repeat" description="PPR" evidence="3">
    <location>
        <begin position="76"/>
        <end position="111"/>
    </location>
</feature>
<dbReference type="InterPro" id="IPR046960">
    <property type="entry name" value="PPR_At4g14850-like_plant"/>
</dbReference>
<dbReference type="FunFam" id="1.25.40.10:FF:000361">
    <property type="entry name" value="Pentatricopeptide repeat-containing protein chloroplastic"/>
    <property type="match status" value="1"/>
</dbReference>
<dbReference type="FunFam" id="1.25.40.10:FF:000158">
    <property type="entry name" value="pentatricopeptide repeat-containing protein At2g33680"/>
    <property type="match status" value="1"/>
</dbReference>
<dbReference type="EMBL" id="JAPFFM010000010">
    <property type="protein sequence ID" value="KAJ6738831.1"/>
    <property type="molecule type" value="Genomic_DNA"/>
</dbReference>
<feature type="repeat" description="PPR" evidence="3">
    <location>
        <begin position="386"/>
        <end position="416"/>
    </location>
</feature>
<dbReference type="Gene3D" id="1.25.40.10">
    <property type="entry name" value="Tetratricopeptide repeat domain"/>
    <property type="match status" value="5"/>
</dbReference>
<evidence type="ECO:0000256" key="3">
    <source>
        <dbReference type="PROSITE-ProRule" id="PRU00708"/>
    </source>
</evidence>
<comment type="caution">
    <text evidence="4">The sequence shown here is derived from an EMBL/GenBank/DDBJ whole genome shotgun (WGS) entry which is preliminary data.</text>
</comment>
<dbReference type="NCBIfam" id="TIGR00756">
    <property type="entry name" value="PPR"/>
    <property type="match status" value="6"/>
</dbReference>
<comment type="similarity">
    <text evidence="2">Belongs to the PPR family. PCMP-E subfamily.</text>
</comment>
<dbReference type="Pfam" id="PF01535">
    <property type="entry name" value="PPR"/>
    <property type="match status" value="8"/>
</dbReference>
<dbReference type="GO" id="GO:0099402">
    <property type="term" value="P:plant organ development"/>
    <property type="evidence" value="ECO:0007669"/>
    <property type="project" value="UniProtKB-ARBA"/>
</dbReference>
<dbReference type="FunFam" id="1.25.40.10:FF:000412">
    <property type="entry name" value="Putative pentatricopeptide repeat-containing protein"/>
    <property type="match status" value="1"/>
</dbReference>
<dbReference type="PROSITE" id="PS51375">
    <property type="entry name" value="PPR"/>
    <property type="match status" value="6"/>
</dbReference>
<dbReference type="InterPro" id="IPR011990">
    <property type="entry name" value="TPR-like_helical_dom_sf"/>
</dbReference>
<feature type="repeat" description="PPR" evidence="3">
    <location>
        <begin position="224"/>
        <end position="258"/>
    </location>
</feature>
<accession>A0A9Q0UZC9</accession>
<dbReference type="PANTHER" id="PTHR47926:SF481">
    <property type="entry name" value="TETRATRICOPEPTIDE-LIKE HELICAL DOMAIN SUPERFAMILY"/>
    <property type="match status" value="1"/>
</dbReference>
<dbReference type="PANTHER" id="PTHR47926">
    <property type="entry name" value="PENTATRICOPEPTIDE REPEAT-CONTAINING PROTEIN"/>
    <property type="match status" value="1"/>
</dbReference>
<gene>
    <name evidence="4" type="ORF">OIU74_003746</name>
</gene>
<dbReference type="Pfam" id="PF13041">
    <property type="entry name" value="PPR_2"/>
    <property type="match status" value="1"/>
</dbReference>
<name>A0A9Q0UZC9_9ROSI</name>
<evidence type="ECO:0000256" key="2">
    <source>
        <dbReference type="ARBA" id="ARBA00061659"/>
    </source>
</evidence>
<dbReference type="GO" id="GO:0003723">
    <property type="term" value="F:RNA binding"/>
    <property type="evidence" value="ECO:0007669"/>
    <property type="project" value="InterPro"/>
</dbReference>
<feature type="repeat" description="PPR" evidence="3">
    <location>
        <begin position="417"/>
        <end position="451"/>
    </location>
</feature>
<dbReference type="AlphaFoldDB" id="A0A9Q0UZC9"/>
<proteinExistence type="inferred from homology"/>
<keyword evidence="1" id="KW-0677">Repeat</keyword>
<reference evidence="4" key="1">
    <citation type="submission" date="2022-11" db="EMBL/GenBank/DDBJ databases">
        <authorList>
            <person name="Hyden B.L."/>
            <person name="Feng K."/>
            <person name="Yates T."/>
            <person name="Jawdy S."/>
            <person name="Smart L.B."/>
            <person name="Muchero W."/>
        </authorList>
    </citation>
    <scope>NUCLEOTIDE SEQUENCE</scope>
    <source>
        <tissue evidence="4">Shoot tip</tissue>
    </source>
</reference>
<dbReference type="InterPro" id="IPR002885">
    <property type="entry name" value="PPR_rpt"/>
</dbReference>
<evidence type="ECO:0008006" key="6">
    <source>
        <dbReference type="Google" id="ProtNLM"/>
    </source>
</evidence>
<sequence>MEILDKIIRLFASILKSCAGLSAVKWGRALHGSIVRIGHVSCHAVSKALLNMYSKCGALDESKKLFGEIGSCNDHDPVFWNILLSGFAGSRVYDAETLRLFREMHGANYPKPSSVTVAIVLPVCARLRDVYMGRSVNCYAIKSGLDTHTLVGNALVSMYAKCGLVCQDAYAAFDNIDEKDVVSWNAIIAGFAENKLMEDAFRLFSSMLKEIHGYVLRHNELLADIFVWNALVSFYLRVGRVEEAELLFRRMELRDLVSWNAIIAGYASNGEWSKGLELFHELLTLDMIKPDSVTLLSIIPACAQSRNLHGTRPDSVTILSVVHFCVNVLKADKIKEAHSYSIRHGLLASKFDVEPTIGNAILDAYAKCGNIGHASKVFQSLSENRNMVTFKAMISGYINCGLLDEAYMTFNRMPSSDLSVWNLMVRLYAENDCSSQALSLFHELQAHGMKPNAMTIMSLLPACVEMASVQLMKQCHGYVIRSCFGDLHLDGALLDVYAKCGSIGYAFKLFQFIPNKDLIIFTAMIRGYAMHGLGKEALGIFFHMIELGVKPDHVVITTVLSACSHAGLVDEGLNIFYSIEKVHGMKLTMEQYSCVVDLLARGGQIDDAFSMVNGMPIEANANIWGALLDTTLCHVDSVVKHDPLQVNRMDAMLPNFCVRIKE</sequence>
<evidence type="ECO:0000256" key="1">
    <source>
        <dbReference type="ARBA" id="ARBA00022737"/>
    </source>
</evidence>
<evidence type="ECO:0000313" key="5">
    <source>
        <dbReference type="Proteomes" id="UP001151752"/>
    </source>
</evidence>
<dbReference type="GO" id="GO:0009451">
    <property type="term" value="P:RNA modification"/>
    <property type="evidence" value="ECO:0007669"/>
    <property type="project" value="InterPro"/>
</dbReference>
<keyword evidence="5" id="KW-1185">Reference proteome</keyword>
<feature type="repeat" description="PPR" evidence="3">
    <location>
        <begin position="180"/>
        <end position="210"/>
    </location>
</feature>
<evidence type="ECO:0000313" key="4">
    <source>
        <dbReference type="EMBL" id="KAJ6738831.1"/>
    </source>
</evidence>